<keyword evidence="7 10" id="KW-0503">Monooxygenase</keyword>
<dbReference type="KEGG" id="qsa:O6P43_018975"/>
<keyword evidence="11" id="KW-0732">Signal</keyword>
<dbReference type="InterPro" id="IPR001128">
    <property type="entry name" value="Cyt_P450"/>
</dbReference>
<dbReference type="CDD" id="cd20653">
    <property type="entry name" value="CYP81"/>
    <property type="match status" value="1"/>
</dbReference>
<dbReference type="InterPro" id="IPR002401">
    <property type="entry name" value="Cyt_P450_E_grp-I"/>
</dbReference>
<keyword evidence="3 9" id="KW-0349">Heme</keyword>
<evidence type="ECO:0000256" key="5">
    <source>
        <dbReference type="ARBA" id="ARBA00023002"/>
    </source>
</evidence>
<evidence type="ECO:0000313" key="12">
    <source>
        <dbReference type="EMBL" id="KAJ7958214.1"/>
    </source>
</evidence>
<accession>A0AAD7PKH7</accession>
<dbReference type="AlphaFoldDB" id="A0AAD7PKH7"/>
<dbReference type="Gene3D" id="1.10.630.10">
    <property type="entry name" value="Cytochrome P450"/>
    <property type="match status" value="1"/>
</dbReference>
<evidence type="ECO:0000256" key="4">
    <source>
        <dbReference type="ARBA" id="ARBA00022723"/>
    </source>
</evidence>
<dbReference type="InterPro" id="IPR017972">
    <property type="entry name" value="Cyt_P450_CS"/>
</dbReference>
<dbReference type="PRINTS" id="PR00385">
    <property type="entry name" value="P450"/>
</dbReference>
<evidence type="ECO:0000256" key="6">
    <source>
        <dbReference type="ARBA" id="ARBA00023004"/>
    </source>
</evidence>
<dbReference type="InterPro" id="IPR050651">
    <property type="entry name" value="Plant_Cytochrome_P450_Monoox"/>
</dbReference>
<dbReference type="SUPFAM" id="SSF48264">
    <property type="entry name" value="Cytochrome P450"/>
    <property type="match status" value="1"/>
</dbReference>
<dbReference type="Proteomes" id="UP001163823">
    <property type="component" value="Chromosome 8"/>
</dbReference>
<organism evidence="12 13">
    <name type="scientific">Quillaja saponaria</name>
    <name type="common">Soap bark tree</name>
    <dbReference type="NCBI Taxonomy" id="32244"/>
    <lineage>
        <taxon>Eukaryota</taxon>
        <taxon>Viridiplantae</taxon>
        <taxon>Streptophyta</taxon>
        <taxon>Embryophyta</taxon>
        <taxon>Tracheophyta</taxon>
        <taxon>Spermatophyta</taxon>
        <taxon>Magnoliopsida</taxon>
        <taxon>eudicotyledons</taxon>
        <taxon>Gunneridae</taxon>
        <taxon>Pentapetalae</taxon>
        <taxon>rosids</taxon>
        <taxon>fabids</taxon>
        <taxon>Fabales</taxon>
        <taxon>Quillajaceae</taxon>
        <taxon>Quillaja</taxon>
    </lineage>
</organism>
<dbReference type="GO" id="GO:0004497">
    <property type="term" value="F:monooxygenase activity"/>
    <property type="evidence" value="ECO:0007669"/>
    <property type="project" value="UniProtKB-KW"/>
</dbReference>
<comment type="caution">
    <text evidence="12">The sequence shown here is derived from an EMBL/GenBank/DDBJ whole genome shotgun (WGS) entry which is preliminary data.</text>
</comment>
<comment type="cofactor">
    <cofactor evidence="9">
        <name>heme</name>
        <dbReference type="ChEBI" id="CHEBI:30413"/>
    </cofactor>
</comment>
<feature type="binding site" description="axial binding residue" evidence="9">
    <location>
        <position position="445"/>
    </location>
    <ligand>
        <name>heme</name>
        <dbReference type="ChEBI" id="CHEBI:30413"/>
    </ligand>
    <ligandPart>
        <name>Fe</name>
        <dbReference type="ChEBI" id="CHEBI:18248"/>
    </ligandPart>
</feature>
<sequence length="509" mass="58435">MAKDQWFISSFFFFLFLICLSKVIQKRHSKHENSPPSPPSLPVIGHLHLLCQPLHQSLQKLAEKYGDILYLQFGSRKVLVVSSPSAVKECFTKNDIIFANRPQSLAGEHLNYNYKTIGLSSYGDYWRNLKRLTTLQIFSTKRITMFSWLRQEELQLLVKELFQDSRGKAVEVELRPKLMEFAFNNMLRMISGKRYYGKDVVAQEAKQFQTMIRDFSELMGNSNLNDFIPVLKWVDFQGVKKRMVKLMKKMDKLFQNLLEEHRRIRSMRPSNNQRTMTLIDVMLSQQETEPEFYTEETIKATILAMLVAGSETSSTTMEWVLALLLNHPEVMLKARAEIDANVGQDRLLDETDLLKLKYLQDVITETLRLYPPVPLLLPHESSDNCRICGFDVPQGTMLLVNAWNMQRDPKVWIDPTRFVPERFEGGEGEGEEYNMIPFGAGRRACPGAVLGKRVVGIALGALIQCFDWERIGHEEINMAEGTGIITPLAEPLKASYKPRQGMTNLLSSL</sequence>
<evidence type="ECO:0000256" key="11">
    <source>
        <dbReference type="SAM" id="SignalP"/>
    </source>
</evidence>
<evidence type="ECO:0000256" key="1">
    <source>
        <dbReference type="ARBA" id="ARBA00004370"/>
    </source>
</evidence>
<dbReference type="PROSITE" id="PS00086">
    <property type="entry name" value="CYTOCHROME_P450"/>
    <property type="match status" value="1"/>
</dbReference>
<keyword evidence="5 10" id="KW-0560">Oxidoreductase</keyword>
<dbReference type="Pfam" id="PF00067">
    <property type="entry name" value="p450"/>
    <property type="match status" value="1"/>
</dbReference>
<dbReference type="EMBL" id="JARAOO010000008">
    <property type="protein sequence ID" value="KAJ7958214.1"/>
    <property type="molecule type" value="Genomic_DNA"/>
</dbReference>
<dbReference type="PRINTS" id="PR00463">
    <property type="entry name" value="EP450I"/>
</dbReference>
<dbReference type="FunFam" id="1.10.630.10:FF:000023">
    <property type="entry name" value="Cytochrome P450 family protein"/>
    <property type="match status" value="1"/>
</dbReference>
<comment type="subcellular location">
    <subcellularLocation>
        <location evidence="1">Membrane</location>
    </subcellularLocation>
</comment>
<feature type="signal peptide" evidence="11">
    <location>
        <begin position="1"/>
        <end position="21"/>
    </location>
</feature>
<dbReference type="GO" id="GO:0005506">
    <property type="term" value="F:iron ion binding"/>
    <property type="evidence" value="ECO:0007669"/>
    <property type="project" value="InterPro"/>
</dbReference>
<evidence type="ECO:0000256" key="9">
    <source>
        <dbReference type="PIRSR" id="PIRSR602401-1"/>
    </source>
</evidence>
<keyword evidence="6 9" id="KW-0408">Iron</keyword>
<proteinExistence type="inferred from homology"/>
<dbReference type="InterPro" id="IPR036396">
    <property type="entry name" value="Cyt_P450_sf"/>
</dbReference>
<dbReference type="PANTHER" id="PTHR47947:SF20">
    <property type="entry name" value="CYTOCHROME P450 FAMILY PROTEIN"/>
    <property type="match status" value="1"/>
</dbReference>
<name>A0AAD7PKH7_QUISA</name>
<evidence type="ECO:0000256" key="8">
    <source>
        <dbReference type="ARBA" id="ARBA00023136"/>
    </source>
</evidence>
<reference evidence="12" key="1">
    <citation type="journal article" date="2023" name="Science">
        <title>Elucidation of the pathway for biosynthesis of saponin adjuvants from the soapbark tree.</title>
        <authorList>
            <person name="Reed J."/>
            <person name="Orme A."/>
            <person name="El-Demerdash A."/>
            <person name="Owen C."/>
            <person name="Martin L.B.B."/>
            <person name="Misra R.C."/>
            <person name="Kikuchi S."/>
            <person name="Rejzek M."/>
            <person name="Martin A.C."/>
            <person name="Harkess A."/>
            <person name="Leebens-Mack J."/>
            <person name="Louveau T."/>
            <person name="Stephenson M.J."/>
            <person name="Osbourn A."/>
        </authorList>
    </citation>
    <scope>NUCLEOTIDE SEQUENCE</scope>
    <source>
        <strain evidence="12">S10</strain>
    </source>
</reference>
<evidence type="ECO:0000256" key="7">
    <source>
        <dbReference type="ARBA" id="ARBA00023033"/>
    </source>
</evidence>
<dbReference type="GO" id="GO:0020037">
    <property type="term" value="F:heme binding"/>
    <property type="evidence" value="ECO:0007669"/>
    <property type="project" value="InterPro"/>
</dbReference>
<protein>
    <submittedName>
        <fullName evidence="12">Cytochrome P450</fullName>
    </submittedName>
</protein>
<keyword evidence="8" id="KW-0472">Membrane</keyword>
<dbReference type="PANTHER" id="PTHR47947">
    <property type="entry name" value="CYTOCHROME P450 82C3-RELATED"/>
    <property type="match status" value="1"/>
</dbReference>
<keyword evidence="13" id="KW-1185">Reference proteome</keyword>
<dbReference type="GO" id="GO:0016020">
    <property type="term" value="C:membrane"/>
    <property type="evidence" value="ECO:0007669"/>
    <property type="project" value="UniProtKB-SubCell"/>
</dbReference>
<gene>
    <name evidence="12" type="ORF">O6P43_018975</name>
</gene>
<evidence type="ECO:0000256" key="2">
    <source>
        <dbReference type="ARBA" id="ARBA00010617"/>
    </source>
</evidence>
<evidence type="ECO:0000256" key="3">
    <source>
        <dbReference type="ARBA" id="ARBA00022617"/>
    </source>
</evidence>
<dbReference type="GO" id="GO:0016705">
    <property type="term" value="F:oxidoreductase activity, acting on paired donors, with incorporation or reduction of molecular oxygen"/>
    <property type="evidence" value="ECO:0007669"/>
    <property type="project" value="InterPro"/>
</dbReference>
<keyword evidence="4 9" id="KW-0479">Metal-binding</keyword>
<comment type="similarity">
    <text evidence="2 10">Belongs to the cytochrome P450 family.</text>
</comment>
<feature type="chain" id="PRO_5042039483" evidence="11">
    <location>
        <begin position="22"/>
        <end position="509"/>
    </location>
</feature>
<evidence type="ECO:0000313" key="13">
    <source>
        <dbReference type="Proteomes" id="UP001163823"/>
    </source>
</evidence>
<evidence type="ECO:0000256" key="10">
    <source>
        <dbReference type="RuleBase" id="RU000461"/>
    </source>
</evidence>